<dbReference type="PANTHER" id="PTHR48081">
    <property type="entry name" value="AB HYDROLASE SUPERFAMILY PROTEIN C4A8.06C"/>
    <property type="match status" value="1"/>
</dbReference>
<name>A0A9P3CGC2_9PEZI</name>
<gene>
    <name evidence="3" type="ORF">CKM354_000565200</name>
</gene>
<dbReference type="Gene3D" id="3.40.50.1820">
    <property type="entry name" value="alpha/beta hydrolase"/>
    <property type="match status" value="1"/>
</dbReference>
<accession>A0A9P3CGC2</accession>
<evidence type="ECO:0000313" key="4">
    <source>
        <dbReference type="Proteomes" id="UP000825890"/>
    </source>
</evidence>
<dbReference type="InterPro" id="IPR013094">
    <property type="entry name" value="AB_hydrolase_3"/>
</dbReference>
<dbReference type="SUPFAM" id="SSF53474">
    <property type="entry name" value="alpha/beta-Hydrolases"/>
    <property type="match status" value="1"/>
</dbReference>
<reference evidence="3 4" key="1">
    <citation type="submission" date="2021-01" db="EMBL/GenBank/DDBJ databases">
        <title>Cercospora kikuchii MAFF 305040 whole genome shotgun sequence.</title>
        <authorList>
            <person name="Kashiwa T."/>
            <person name="Suzuki T."/>
        </authorList>
    </citation>
    <scope>NUCLEOTIDE SEQUENCE [LARGE SCALE GENOMIC DNA]</scope>
    <source>
        <strain evidence="3 4">MAFF 305040</strain>
    </source>
</reference>
<sequence length="339" mass="37228">MADIKNWSSLGQLDEEWNETAKAAGGSPDLGMFPSIAAMRGFLEGIKKGKLEALDEGAFTDVKQQDHKVKMRDGHEIVVRTYHPQNASAPGALGLLYHGGGWCIGDLEGEEILCKNMASKLGMTVGNVDYRLGPESKFPTAHNDCWDATKWIAENAIALGADPSKGFIIGGTSAGGNLAAAMSHLARDEGLSPPITGCHLMIPAVCDSSVYPERFKKELLSRAQLHDAPILSHASIELFLNNFVEPKDRSDPLFSPLLWKTGHKNLPPQYFQICGADPLRDEALVYERLLREEEGTKTKVDMYPGQPHGYFSMFPQMKASKKFVEDSVQGVQWLLEQKS</sequence>
<protein>
    <recommendedName>
        <fullName evidence="2">Alpha/beta hydrolase fold-3 domain-containing protein</fullName>
    </recommendedName>
</protein>
<organism evidence="3 4">
    <name type="scientific">Cercospora kikuchii</name>
    <dbReference type="NCBI Taxonomy" id="84275"/>
    <lineage>
        <taxon>Eukaryota</taxon>
        <taxon>Fungi</taxon>
        <taxon>Dikarya</taxon>
        <taxon>Ascomycota</taxon>
        <taxon>Pezizomycotina</taxon>
        <taxon>Dothideomycetes</taxon>
        <taxon>Dothideomycetidae</taxon>
        <taxon>Mycosphaerellales</taxon>
        <taxon>Mycosphaerellaceae</taxon>
        <taxon>Cercospora</taxon>
    </lineage>
</organism>
<dbReference type="InterPro" id="IPR029058">
    <property type="entry name" value="AB_hydrolase_fold"/>
</dbReference>
<dbReference type="PANTHER" id="PTHR48081:SF8">
    <property type="entry name" value="ALPHA_BETA HYDROLASE FOLD-3 DOMAIN-CONTAINING PROTEIN-RELATED"/>
    <property type="match status" value="1"/>
</dbReference>
<proteinExistence type="predicted"/>
<dbReference type="EMBL" id="BOLY01000003">
    <property type="protein sequence ID" value="GIZ42379.1"/>
    <property type="molecule type" value="Genomic_DNA"/>
</dbReference>
<dbReference type="InterPro" id="IPR050300">
    <property type="entry name" value="GDXG_lipolytic_enzyme"/>
</dbReference>
<feature type="domain" description="Alpha/beta hydrolase fold-3" evidence="2">
    <location>
        <begin position="96"/>
        <end position="311"/>
    </location>
</feature>
<dbReference type="AlphaFoldDB" id="A0A9P3CGC2"/>
<dbReference type="Pfam" id="PF07859">
    <property type="entry name" value="Abhydrolase_3"/>
    <property type="match status" value="1"/>
</dbReference>
<evidence type="ECO:0000313" key="3">
    <source>
        <dbReference type="EMBL" id="GIZ42379.1"/>
    </source>
</evidence>
<keyword evidence="4" id="KW-1185">Reference proteome</keyword>
<evidence type="ECO:0000256" key="1">
    <source>
        <dbReference type="ARBA" id="ARBA00022801"/>
    </source>
</evidence>
<dbReference type="RefSeq" id="XP_044656866.1">
    <property type="nucleotide sequence ID" value="XM_044800931.1"/>
</dbReference>
<dbReference type="Proteomes" id="UP000825890">
    <property type="component" value="Unassembled WGS sequence"/>
</dbReference>
<dbReference type="OrthoDB" id="408631at2759"/>
<evidence type="ECO:0000259" key="2">
    <source>
        <dbReference type="Pfam" id="PF07859"/>
    </source>
</evidence>
<comment type="caution">
    <text evidence="3">The sequence shown here is derived from an EMBL/GenBank/DDBJ whole genome shotgun (WGS) entry which is preliminary data.</text>
</comment>
<dbReference type="GeneID" id="68291227"/>
<keyword evidence="1" id="KW-0378">Hydrolase</keyword>
<dbReference type="GO" id="GO:0016787">
    <property type="term" value="F:hydrolase activity"/>
    <property type="evidence" value="ECO:0007669"/>
    <property type="project" value="UniProtKB-KW"/>
</dbReference>